<dbReference type="EMBL" id="JALLAZ020001366">
    <property type="protein sequence ID" value="KAL3776194.1"/>
    <property type="molecule type" value="Genomic_DNA"/>
</dbReference>
<evidence type="ECO:0000313" key="5">
    <source>
        <dbReference type="Proteomes" id="UP001530315"/>
    </source>
</evidence>
<dbReference type="Gene3D" id="2.30.42.10">
    <property type="match status" value="1"/>
</dbReference>
<name>A0ABD3NJV2_9STRA</name>
<dbReference type="SMART" id="SM00228">
    <property type="entry name" value="PDZ"/>
    <property type="match status" value="1"/>
</dbReference>
<dbReference type="InterPro" id="IPR001478">
    <property type="entry name" value="PDZ"/>
</dbReference>
<protein>
    <recommendedName>
        <fullName evidence="3">PDZ domain-containing protein</fullName>
    </recommendedName>
</protein>
<comment type="caution">
    <text evidence="4">The sequence shown here is derived from an EMBL/GenBank/DDBJ whole genome shotgun (WGS) entry which is preliminary data.</text>
</comment>
<organism evidence="4 5">
    <name type="scientific">Stephanodiscus triporus</name>
    <dbReference type="NCBI Taxonomy" id="2934178"/>
    <lineage>
        <taxon>Eukaryota</taxon>
        <taxon>Sar</taxon>
        <taxon>Stramenopiles</taxon>
        <taxon>Ochrophyta</taxon>
        <taxon>Bacillariophyta</taxon>
        <taxon>Coscinodiscophyceae</taxon>
        <taxon>Thalassiosirophycidae</taxon>
        <taxon>Stephanodiscales</taxon>
        <taxon>Stephanodiscaceae</taxon>
        <taxon>Stephanodiscus</taxon>
    </lineage>
</organism>
<evidence type="ECO:0000259" key="3">
    <source>
        <dbReference type="SMART" id="SM00228"/>
    </source>
</evidence>
<keyword evidence="1" id="KW-0812">Transmembrane</keyword>
<sequence>MIAFFQKRPLILALFSILQILHAQNVIINEAVQEGQAQNSKTPFLSTTVSAKITYKSESSSSSLLHFDSARKAIFSGSLIDFLTKIFSDQQVYDLKIIGVNIFDDQIVHNGQYDQGTTVGHQEGQAGEMVGYGNQPVTLSFSMVISAEYTSEIQMDTISSETFRKMLIHVCDKFQSHLLRYMQEETGDPYFMDVESIVLGEFDKVEGDAGKRGGQAAIEKEEMSAETMHVASIVAIVVGGIMFTVLSFATIKYYQKEKELKAARWRSKEMGSLHPTRPSSIKSSLAVVDDYSFNPSDSINGFNTNISFYKDNRENPKRAFPRYLRDDDEEIAFSSVNFMDNPNYKNPNDEETGSPFVLPELATPRTIFPDRGAVAAPMSYTEELRHLPQQHVFAPPGKIGVAIDVLNGQPVVHKVRKGSPLEKMLQPNDVIMAIDDEDMSCMSAADVTSKMVRRMDRVRKITFVRRPLEL</sequence>
<dbReference type="PANTHER" id="PTHR38909:SF1">
    <property type="entry name" value="G PROTEIN GAMMA DOMAIN-CONTAINING PROTEIN"/>
    <property type="match status" value="1"/>
</dbReference>
<dbReference type="PANTHER" id="PTHR38909">
    <property type="entry name" value="G PROTEIN GAMMA DOMAIN-CONTAINING PROTEIN"/>
    <property type="match status" value="1"/>
</dbReference>
<feature type="signal peptide" evidence="2">
    <location>
        <begin position="1"/>
        <end position="23"/>
    </location>
</feature>
<keyword evidence="1" id="KW-0472">Membrane</keyword>
<accession>A0ABD3NJV2</accession>
<evidence type="ECO:0000256" key="1">
    <source>
        <dbReference type="SAM" id="Phobius"/>
    </source>
</evidence>
<dbReference type="Proteomes" id="UP001530315">
    <property type="component" value="Unassembled WGS sequence"/>
</dbReference>
<keyword evidence="1" id="KW-1133">Transmembrane helix</keyword>
<reference evidence="4 5" key="1">
    <citation type="submission" date="2024-10" db="EMBL/GenBank/DDBJ databases">
        <title>Updated reference genomes for cyclostephanoid diatoms.</title>
        <authorList>
            <person name="Roberts W.R."/>
            <person name="Alverson A.J."/>
        </authorList>
    </citation>
    <scope>NUCLEOTIDE SEQUENCE [LARGE SCALE GENOMIC DNA]</scope>
    <source>
        <strain evidence="4 5">AJA276-08</strain>
    </source>
</reference>
<evidence type="ECO:0000313" key="4">
    <source>
        <dbReference type="EMBL" id="KAL3776194.1"/>
    </source>
</evidence>
<feature type="domain" description="PDZ" evidence="3">
    <location>
        <begin position="397"/>
        <end position="467"/>
    </location>
</feature>
<keyword evidence="2" id="KW-0732">Signal</keyword>
<evidence type="ECO:0000256" key="2">
    <source>
        <dbReference type="SAM" id="SignalP"/>
    </source>
</evidence>
<dbReference type="InterPro" id="IPR036034">
    <property type="entry name" value="PDZ_sf"/>
</dbReference>
<feature type="chain" id="PRO_5044810240" description="PDZ domain-containing protein" evidence="2">
    <location>
        <begin position="24"/>
        <end position="470"/>
    </location>
</feature>
<keyword evidence="5" id="KW-1185">Reference proteome</keyword>
<dbReference type="SUPFAM" id="SSF50156">
    <property type="entry name" value="PDZ domain-like"/>
    <property type="match status" value="1"/>
</dbReference>
<gene>
    <name evidence="4" type="ORF">ACHAW5_008557</name>
</gene>
<dbReference type="AlphaFoldDB" id="A0ABD3NJV2"/>
<feature type="transmembrane region" description="Helical" evidence="1">
    <location>
        <begin position="230"/>
        <end position="251"/>
    </location>
</feature>
<proteinExistence type="predicted"/>